<dbReference type="EMBL" id="JANBPG010001192">
    <property type="protein sequence ID" value="KAJ1891256.1"/>
    <property type="molecule type" value="Genomic_DNA"/>
</dbReference>
<dbReference type="Proteomes" id="UP001150581">
    <property type="component" value="Unassembled WGS sequence"/>
</dbReference>
<evidence type="ECO:0000313" key="1">
    <source>
        <dbReference type="EMBL" id="KAJ1891256.1"/>
    </source>
</evidence>
<sequence>MSTPPSPPSSYTLHANDAKHRRTATATATERLLAQVSASAYPALLLSGINLSAMSLARRRTLGVPSVMQCTMYGAVFGAAAYALASGDYTNGSGLGAGWSAIWLFFNARNAFRSRSPVPLAMTVAVVSVGSVYAWRYVWKR</sequence>
<name>A0ACC1IA36_9FUNG</name>
<accession>A0ACC1IA36</accession>
<gene>
    <name evidence="1" type="ORF">LPJ66_007024</name>
</gene>
<proteinExistence type="predicted"/>
<evidence type="ECO:0000313" key="2">
    <source>
        <dbReference type="Proteomes" id="UP001150581"/>
    </source>
</evidence>
<keyword evidence="2" id="KW-1185">Reference proteome</keyword>
<protein>
    <submittedName>
        <fullName evidence="1">Uncharacterized protein</fullName>
    </submittedName>
</protein>
<reference evidence="1" key="1">
    <citation type="submission" date="2022-07" db="EMBL/GenBank/DDBJ databases">
        <title>Phylogenomic reconstructions and comparative analyses of Kickxellomycotina fungi.</title>
        <authorList>
            <person name="Reynolds N.K."/>
            <person name="Stajich J.E."/>
            <person name="Barry K."/>
            <person name="Grigoriev I.V."/>
            <person name="Crous P."/>
            <person name="Smith M.E."/>
        </authorList>
    </citation>
    <scope>NUCLEOTIDE SEQUENCE</scope>
    <source>
        <strain evidence="1">Benny 63K</strain>
    </source>
</reference>
<organism evidence="1 2">
    <name type="scientific">Kickxella alabastrina</name>
    <dbReference type="NCBI Taxonomy" id="61397"/>
    <lineage>
        <taxon>Eukaryota</taxon>
        <taxon>Fungi</taxon>
        <taxon>Fungi incertae sedis</taxon>
        <taxon>Zoopagomycota</taxon>
        <taxon>Kickxellomycotina</taxon>
        <taxon>Kickxellomycetes</taxon>
        <taxon>Kickxellales</taxon>
        <taxon>Kickxellaceae</taxon>
        <taxon>Kickxella</taxon>
    </lineage>
</organism>
<comment type="caution">
    <text evidence="1">The sequence shown here is derived from an EMBL/GenBank/DDBJ whole genome shotgun (WGS) entry which is preliminary data.</text>
</comment>